<dbReference type="EMBL" id="CM017623">
    <property type="protein sequence ID" value="TYH86323.1"/>
    <property type="molecule type" value="Genomic_DNA"/>
</dbReference>
<feature type="region of interest" description="Disordered" evidence="1">
    <location>
        <begin position="48"/>
        <end position="70"/>
    </location>
</feature>
<evidence type="ECO:0000313" key="3">
    <source>
        <dbReference type="Proteomes" id="UP000322667"/>
    </source>
</evidence>
<dbReference type="Proteomes" id="UP000322667">
    <property type="component" value="Chromosome D01"/>
</dbReference>
<evidence type="ECO:0000256" key="1">
    <source>
        <dbReference type="SAM" id="MobiDB-lite"/>
    </source>
</evidence>
<feature type="compositionally biased region" description="Basic and acidic residues" evidence="1">
    <location>
        <begin position="52"/>
        <end position="61"/>
    </location>
</feature>
<keyword evidence="3" id="KW-1185">Reference proteome</keyword>
<proteinExistence type="predicted"/>
<dbReference type="AlphaFoldDB" id="A0A5D2M4W5"/>
<gene>
    <name evidence="2" type="ORF">ES332_D01G034400v1</name>
</gene>
<reference evidence="2 3" key="1">
    <citation type="submission" date="2019-07" db="EMBL/GenBank/DDBJ databases">
        <title>WGS assembly of Gossypium tomentosum.</title>
        <authorList>
            <person name="Chen Z.J."/>
            <person name="Sreedasyam A."/>
            <person name="Ando A."/>
            <person name="Song Q."/>
            <person name="De L."/>
            <person name="Hulse-Kemp A."/>
            <person name="Ding M."/>
            <person name="Ye W."/>
            <person name="Kirkbride R."/>
            <person name="Jenkins J."/>
            <person name="Plott C."/>
            <person name="Lovell J."/>
            <person name="Lin Y.-M."/>
            <person name="Vaughn R."/>
            <person name="Liu B."/>
            <person name="Li W."/>
            <person name="Simpson S."/>
            <person name="Scheffler B."/>
            <person name="Saski C."/>
            <person name="Grover C."/>
            <person name="Hu G."/>
            <person name="Conover J."/>
            <person name="Carlson J."/>
            <person name="Shu S."/>
            <person name="Boston L."/>
            <person name="Williams M."/>
            <person name="Peterson D."/>
            <person name="Mcgee K."/>
            <person name="Jones D."/>
            <person name="Wendel J."/>
            <person name="Stelly D."/>
            <person name="Grimwood J."/>
            <person name="Schmutz J."/>
        </authorList>
    </citation>
    <scope>NUCLEOTIDE SEQUENCE [LARGE SCALE GENOMIC DNA]</scope>
    <source>
        <strain evidence="2">7179.01</strain>
    </source>
</reference>
<accession>A0A5D2M4W5</accession>
<organism evidence="2 3">
    <name type="scientific">Gossypium tomentosum</name>
    <name type="common">Hawaiian cotton</name>
    <name type="synonym">Gossypium sandvicense</name>
    <dbReference type="NCBI Taxonomy" id="34277"/>
    <lineage>
        <taxon>Eukaryota</taxon>
        <taxon>Viridiplantae</taxon>
        <taxon>Streptophyta</taxon>
        <taxon>Embryophyta</taxon>
        <taxon>Tracheophyta</taxon>
        <taxon>Spermatophyta</taxon>
        <taxon>Magnoliopsida</taxon>
        <taxon>eudicotyledons</taxon>
        <taxon>Gunneridae</taxon>
        <taxon>Pentapetalae</taxon>
        <taxon>rosids</taxon>
        <taxon>malvids</taxon>
        <taxon>Malvales</taxon>
        <taxon>Malvaceae</taxon>
        <taxon>Malvoideae</taxon>
        <taxon>Gossypium</taxon>
    </lineage>
</organism>
<evidence type="ECO:0000313" key="2">
    <source>
        <dbReference type="EMBL" id="TYH86323.1"/>
    </source>
</evidence>
<sequence length="93" mass="10673">MESTDLGLRRSGFSPNPISHCSSYNQNFHFTVIPILPCLSVSIQKQNHGGKRKEEAFKEETNPQSSTRSSRADAWQILYENGFFFVIIWCYPT</sequence>
<protein>
    <submittedName>
        <fullName evidence="2">Uncharacterized protein</fullName>
    </submittedName>
</protein>
<name>A0A5D2M4W5_GOSTO</name>